<dbReference type="Gene3D" id="3.30.70.1390">
    <property type="entry name" value="ROC domain from the Parkinson's disease-associated leucine-rich repeat kinase 2"/>
    <property type="match status" value="1"/>
</dbReference>
<gene>
    <name evidence="4" type="ORF">NG792_21630</name>
</gene>
<sequence>MSKLIVVGEGGVGKTSLLKALRGESFNPQEFTTNGIDIRTREFSHPTKPAVTMQLHVWDFGGQQIYHATHQFFLTKRSVFFLA</sequence>
<dbReference type="PRINTS" id="PR00449">
    <property type="entry name" value="RASTRNSFRMNG"/>
</dbReference>
<dbReference type="EMBL" id="JAMXFA010000035">
    <property type="protein sequence ID" value="MCT7980327.1"/>
    <property type="molecule type" value="Genomic_DNA"/>
</dbReference>
<dbReference type="InterPro" id="IPR027417">
    <property type="entry name" value="P-loop_NTPase"/>
</dbReference>
<reference evidence="4 5" key="1">
    <citation type="journal article" date="2022" name="Front. Microbiol.">
        <title>High genomic differentiation and limited gene flow indicate recent cryptic speciation within the genus Laspinema (cyanobacteria).</title>
        <authorList>
            <person name="Stanojkovic A."/>
            <person name="Skoupy S."/>
            <person name="Skaloud P."/>
            <person name="Dvorak P."/>
        </authorList>
    </citation>
    <scope>NUCLEOTIDE SEQUENCE [LARGE SCALE GENOMIC DNA]</scope>
    <source>
        <strain evidence="4 5">D3b</strain>
    </source>
</reference>
<evidence type="ECO:0000313" key="4">
    <source>
        <dbReference type="EMBL" id="MCT7980327.1"/>
    </source>
</evidence>
<dbReference type="SUPFAM" id="SSF52540">
    <property type="entry name" value="P-loop containing nucleoside triphosphate hydrolases"/>
    <property type="match status" value="1"/>
</dbReference>
<protein>
    <submittedName>
        <fullName evidence="4">ADP-ribosylation factor-like protein</fullName>
    </submittedName>
</protein>
<accession>A0ABT2NCL9</accession>
<organism evidence="4 5">
    <name type="scientific">Laspinema olomoucense D3b</name>
    <dbReference type="NCBI Taxonomy" id="2953688"/>
    <lineage>
        <taxon>Bacteria</taxon>
        <taxon>Bacillati</taxon>
        <taxon>Cyanobacteriota</taxon>
        <taxon>Cyanophyceae</taxon>
        <taxon>Oscillatoriophycideae</taxon>
        <taxon>Oscillatoriales</taxon>
        <taxon>Laspinemataceae</taxon>
        <taxon>Laspinema</taxon>
        <taxon>Laspinema olomoucense</taxon>
    </lineage>
</organism>
<evidence type="ECO:0000259" key="3">
    <source>
        <dbReference type="PROSITE" id="PS51424"/>
    </source>
</evidence>
<dbReference type="Proteomes" id="UP001525961">
    <property type="component" value="Unassembled WGS sequence"/>
</dbReference>
<evidence type="ECO:0000256" key="2">
    <source>
        <dbReference type="ARBA" id="ARBA00022741"/>
    </source>
</evidence>
<feature type="domain" description="Roc" evidence="3">
    <location>
        <begin position="1"/>
        <end position="83"/>
    </location>
</feature>
<dbReference type="Pfam" id="PF08477">
    <property type="entry name" value="Roc"/>
    <property type="match status" value="1"/>
</dbReference>
<dbReference type="RefSeq" id="WP_261236776.1">
    <property type="nucleotide sequence ID" value="NZ_JAMXFA010000035.1"/>
</dbReference>
<name>A0ABT2NCL9_9CYAN</name>
<evidence type="ECO:0000313" key="5">
    <source>
        <dbReference type="Proteomes" id="UP001525961"/>
    </source>
</evidence>
<keyword evidence="1" id="KW-0677">Repeat</keyword>
<proteinExistence type="predicted"/>
<evidence type="ECO:0000256" key="1">
    <source>
        <dbReference type="ARBA" id="ARBA00022737"/>
    </source>
</evidence>
<dbReference type="PROSITE" id="PS51424">
    <property type="entry name" value="ROC"/>
    <property type="match status" value="1"/>
</dbReference>
<comment type="caution">
    <text evidence="4">The sequence shown here is derived from an EMBL/GenBank/DDBJ whole genome shotgun (WGS) entry which is preliminary data.</text>
</comment>
<keyword evidence="5" id="KW-1185">Reference proteome</keyword>
<keyword evidence="2" id="KW-0547">Nucleotide-binding</keyword>
<dbReference type="InterPro" id="IPR020859">
    <property type="entry name" value="ROC"/>
</dbReference>